<dbReference type="PROSITE" id="PS50110">
    <property type="entry name" value="RESPONSE_REGULATORY"/>
    <property type="match status" value="1"/>
</dbReference>
<feature type="modified residue" description="4-aspartylphosphate" evidence="1">
    <location>
        <position position="55"/>
    </location>
</feature>
<keyword evidence="4" id="KW-0238">DNA-binding</keyword>
<dbReference type="Pfam" id="PF00072">
    <property type="entry name" value="Response_reg"/>
    <property type="match status" value="1"/>
</dbReference>
<dbReference type="PANTHER" id="PTHR37299">
    <property type="entry name" value="TRANSCRIPTIONAL REGULATOR-RELATED"/>
    <property type="match status" value="1"/>
</dbReference>
<dbReference type="AlphaFoldDB" id="A0A3B7N1A8"/>
<dbReference type="PROSITE" id="PS50930">
    <property type="entry name" value="HTH_LYTTR"/>
    <property type="match status" value="1"/>
</dbReference>
<feature type="domain" description="Response regulatory" evidence="2">
    <location>
        <begin position="2"/>
        <end position="115"/>
    </location>
</feature>
<dbReference type="EMBL" id="CP032157">
    <property type="protein sequence ID" value="AXY76181.1"/>
    <property type="molecule type" value="Genomic_DNA"/>
</dbReference>
<dbReference type="InterPro" id="IPR046947">
    <property type="entry name" value="LytR-like"/>
</dbReference>
<reference evidence="4 5" key="1">
    <citation type="submission" date="2018-09" db="EMBL/GenBank/DDBJ databases">
        <title>Genome sequencing of strain 6GH32-13.</title>
        <authorList>
            <person name="Weon H.-Y."/>
            <person name="Heo J."/>
            <person name="Kwon S.-W."/>
        </authorList>
    </citation>
    <scope>NUCLEOTIDE SEQUENCE [LARGE SCALE GENOMIC DNA]</scope>
    <source>
        <strain evidence="4 5">5GH32-13</strain>
    </source>
</reference>
<dbReference type="OrthoDB" id="9787344at2"/>
<dbReference type="RefSeq" id="WP_119052060.1">
    <property type="nucleotide sequence ID" value="NZ_CP032157.1"/>
</dbReference>
<dbReference type="GO" id="GO:0003677">
    <property type="term" value="F:DNA binding"/>
    <property type="evidence" value="ECO:0007669"/>
    <property type="project" value="UniProtKB-KW"/>
</dbReference>
<evidence type="ECO:0000313" key="4">
    <source>
        <dbReference type="EMBL" id="AXY76181.1"/>
    </source>
</evidence>
<gene>
    <name evidence="4" type="ORF">D3H65_20275</name>
</gene>
<evidence type="ECO:0000313" key="5">
    <source>
        <dbReference type="Proteomes" id="UP000263900"/>
    </source>
</evidence>
<dbReference type="InterPro" id="IPR011006">
    <property type="entry name" value="CheY-like_superfamily"/>
</dbReference>
<keyword evidence="1" id="KW-0597">Phosphoprotein</keyword>
<accession>A0A3B7N1A8</accession>
<evidence type="ECO:0000259" key="3">
    <source>
        <dbReference type="PROSITE" id="PS50930"/>
    </source>
</evidence>
<dbReference type="Gene3D" id="3.40.50.2300">
    <property type="match status" value="1"/>
</dbReference>
<keyword evidence="5" id="KW-1185">Reference proteome</keyword>
<dbReference type="SMART" id="SM00448">
    <property type="entry name" value="REC"/>
    <property type="match status" value="1"/>
</dbReference>
<evidence type="ECO:0000259" key="2">
    <source>
        <dbReference type="PROSITE" id="PS50110"/>
    </source>
</evidence>
<protein>
    <submittedName>
        <fullName evidence="4">DNA-binding response regulator</fullName>
    </submittedName>
</protein>
<dbReference type="SMART" id="SM00850">
    <property type="entry name" value="LytTR"/>
    <property type="match status" value="1"/>
</dbReference>
<dbReference type="InterPro" id="IPR007492">
    <property type="entry name" value="LytTR_DNA-bd_dom"/>
</dbReference>
<dbReference type="GO" id="GO:0000156">
    <property type="term" value="F:phosphorelay response regulator activity"/>
    <property type="evidence" value="ECO:0007669"/>
    <property type="project" value="InterPro"/>
</dbReference>
<dbReference type="InterPro" id="IPR001789">
    <property type="entry name" value="Sig_transdc_resp-reg_receiver"/>
</dbReference>
<dbReference type="SUPFAM" id="SSF52172">
    <property type="entry name" value="CheY-like"/>
    <property type="match status" value="1"/>
</dbReference>
<dbReference type="Proteomes" id="UP000263900">
    <property type="component" value="Chromosome"/>
</dbReference>
<dbReference type="Gene3D" id="2.40.50.1020">
    <property type="entry name" value="LytTr DNA-binding domain"/>
    <property type="match status" value="1"/>
</dbReference>
<name>A0A3B7N1A8_9BACT</name>
<dbReference type="Pfam" id="PF04397">
    <property type="entry name" value="LytTR"/>
    <property type="match status" value="1"/>
</dbReference>
<evidence type="ECO:0000256" key="1">
    <source>
        <dbReference type="PROSITE-ProRule" id="PRU00169"/>
    </source>
</evidence>
<organism evidence="4 5">
    <name type="scientific">Paraflavitalea soli</name>
    <dbReference type="NCBI Taxonomy" id="2315862"/>
    <lineage>
        <taxon>Bacteria</taxon>
        <taxon>Pseudomonadati</taxon>
        <taxon>Bacteroidota</taxon>
        <taxon>Chitinophagia</taxon>
        <taxon>Chitinophagales</taxon>
        <taxon>Chitinophagaceae</taxon>
        <taxon>Paraflavitalea</taxon>
    </lineage>
</organism>
<dbReference type="KEGG" id="pseg:D3H65_20275"/>
<sequence length="251" mass="29275">MKVLIVEDELLAAKRLQLMTGQYDPGITDVQCTESVWETIAWLENNPAPDLILSDIQLSDGHSFEIFRRVAYKGPVVFTTAYDQYAMEAFRLFSIDYILKPVTAEALAKAFDKYKQIVTPHVDYQQVLPRVQQVAGERYKTRFLGRIGQRLQFVNAEDVSFFQADNKIVYLTDKQGVRYLIDYTLEKLEQLLDPQLFFRLNRRYIVRYSAIEYIKPHLNSRLKLMVRGGGLQEEFIISRERVAEFRAWAEG</sequence>
<dbReference type="PANTHER" id="PTHR37299:SF1">
    <property type="entry name" value="STAGE 0 SPORULATION PROTEIN A HOMOLOG"/>
    <property type="match status" value="1"/>
</dbReference>
<feature type="domain" description="HTH LytTR-type" evidence="3">
    <location>
        <begin position="143"/>
        <end position="251"/>
    </location>
</feature>
<proteinExistence type="predicted"/>